<dbReference type="InterPro" id="IPR023214">
    <property type="entry name" value="HAD_sf"/>
</dbReference>
<sequence length="182" mass="20113">MSPPPSRPAVPMLFVEVEGVLRKTPEDLGRPWRGPFDIEVFPDAVERLRLWKGAGGRIVGFSHQGGVALGETDEQTAVRTLWTVRERVANLLDHVVLCTHHPDATMPDQARCWCRPPKPGMLIAGQHEVALRQQEHYPIWMALLVARSPAALQAAADLDLDHVEGDVWRRDGGVTTRGAAPD</sequence>
<evidence type="ECO:0000313" key="2">
    <source>
        <dbReference type="Proteomes" id="UP001595909"/>
    </source>
</evidence>
<reference evidence="2" key="1">
    <citation type="journal article" date="2019" name="Int. J. Syst. Evol. Microbiol.">
        <title>The Global Catalogue of Microorganisms (GCM) 10K type strain sequencing project: providing services to taxonomists for standard genome sequencing and annotation.</title>
        <authorList>
            <consortium name="The Broad Institute Genomics Platform"/>
            <consortium name="The Broad Institute Genome Sequencing Center for Infectious Disease"/>
            <person name="Wu L."/>
            <person name="Ma J."/>
        </authorList>
    </citation>
    <scope>NUCLEOTIDE SEQUENCE [LARGE SCALE GENOMIC DNA]</scope>
    <source>
        <strain evidence="2">CCUG 50347</strain>
    </source>
</reference>
<dbReference type="EMBL" id="JBHSIM010000051">
    <property type="protein sequence ID" value="MFC4835696.1"/>
    <property type="molecule type" value="Genomic_DNA"/>
</dbReference>
<comment type="caution">
    <text evidence="1">The sequence shown here is derived from an EMBL/GenBank/DDBJ whole genome shotgun (WGS) entry which is preliminary data.</text>
</comment>
<organism evidence="1 2">
    <name type="scientific">Actinomycetospora chibensis</name>
    <dbReference type="NCBI Taxonomy" id="663606"/>
    <lineage>
        <taxon>Bacteria</taxon>
        <taxon>Bacillati</taxon>
        <taxon>Actinomycetota</taxon>
        <taxon>Actinomycetes</taxon>
        <taxon>Pseudonocardiales</taxon>
        <taxon>Pseudonocardiaceae</taxon>
        <taxon>Actinomycetospora</taxon>
    </lineage>
</organism>
<protein>
    <submittedName>
        <fullName evidence="1">Uncharacterized protein</fullName>
    </submittedName>
</protein>
<dbReference type="RefSeq" id="WP_274187850.1">
    <property type="nucleotide sequence ID" value="NZ_BAABHN010000051.1"/>
</dbReference>
<keyword evidence="2" id="KW-1185">Reference proteome</keyword>
<dbReference type="SUPFAM" id="SSF56784">
    <property type="entry name" value="HAD-like"/>
    <property type="match status" value="1"/>
</dbReference>
<dbReference type="Gene3D" id="3.40.50.1000">
    <property type="entry name" value="HAD superfamily/HAD-like"/>
    <property type="match status" value="1"/>
</dbReference>
<accession>A0ABV9RNE4</accession>
<dbReference type="InterPro" id="IPR036412">
    <property type="entry name" value="HAD-like_sf"/>
</dbReference>
<dbReference type="Proteomes" id="UP001595909">
    <property type="component" value="Unassembled WGS sequence"/>
</dbReference>
<proteinExistence type="predicted"/>
<evidence type="ECO:0000313" key="1">
    <source>
        <dbReference type="EMBL" id="MFC4835696.1"/>
    </source>
</evidence>
<name>A0ABV9RNE4_9PSEU</name>
<gene>
    <name evidence="1" type="ORF">ACFPEL_25025</name>
</gene>